<dbReference type="RefSeq" id="WP_379274225.1">
    <property type="nucleotide sequence ID" value="NZ_JBHUGT010000051.1"/>
</dbReference>
<reference evidence="2" key="1">
    <citation type="journal article" date="2019" name="Int. J. Syst. Evol. Microbiol.">
        <title>The Global Catalogue of Microorganisms (GCM) 10K type strain sequencing project: providing services to taxonomists for standard genome sequencing and annotation.</title>
        <authorList>
            <consortium name="The Broad Institute Genomics Platform"/>
            <consortium name="The Broad Institute Genome Sequencing Center for Infectious Disease"/>
            <person name="Wu L."/>
            <person name="Ma J."/>
        </authorList>
    </citation>
    <scope>NUCLEOTIDE SEQUENCE [LARGE SCALE GENOMIC DNA]</scope>
    <source>
        <strain evidence="2">TISTR 1827</strain>
    </source>
</reference>
<accession>A0ABW5QY34</accession>
<evidence type="ECO:0000313" key="1">
    <source>
        <dbReference type="EMBL" id="MFD2661416.1"/>
    </source>
</evidence>
<dbReference type="EMBL" id="JBHUMY010000013">
    <property type="protein sequence ID" value="MFD2661416.1"/>
    <property type="molecule type" value="Genomic_DNA"/>
</dbReference>
<sequence length="146" mass="15556">MSVQLVPPEVITEQIFQGRIGHYFRSSIPGFGLVTWQLVSFQPPAPGAGPGAGVVSMNVINPNGTFQFMQVSTQDLVGLQYLGPTLPVSPGPGPGPGPGPRPPWCQWFPWHPQCSGGMGGPGPWGGPGFGREYVAYVPVIIPYPYR</sequence>
<proteinExistence type="predicted"/>
<evidence type="ECO:0000313" key="2">
    <source>
        <dbReference type="Proteomes" id="UP001597493"/>
    </source>
</evidence>
<keyword evidence="2" id="KW-1185">Reference proteome</keyword>
<protein>
    <submittedName>
        <fullName evidence="1">Uncharacterized protein</fullName>
    </submittedName>
</protein>
<comment type="caution">
    <text evidence="1">The sequence shown here is derived from an EMBL/GenBank/DDBJ whole genome shotgun (WGS) entry which is preliminary data.</text>
</comment>
<gene>
    <name evidence="1" type="ORF">ACFSW5_14270</name>
</gene>
<organism evidence="1 2">
    <name type="scientific">Paenibacillus thailandensis</name>
    <dbReference type="NCBI Taxonomy" id="393250"/>
    <lineage>
        <taxon>Bacteria</taxon>
        <taxon>Bacillati</taxon>
        <taxon>Bacillota</taxon>
        <taxon>Bacilli</taxon>
        <taxon>Bacillales</taxon>
        <taxon>Paenibacillaceae</taxon>
        <taxon>Paenibacillus</taxon>
    </lineage>
</organism>
<name>A0ABW5QY34_9BACL</name>
<dbReference type="Proteomes" id="UP001597493">
    <property type="component" value="Unassembled WGS sequence"/>
</dbReference>